<name>A0A1B7XTA1_COLHI</name>
<dbReference type="KEGG" id="chig:CH63R_14214"/>
<gene>
    <name evidence="2" type="ORF">CH63R_14214</name>
</gene>
<evidence type="ECO:0000313" key="3">
    <source>
        <dbReference type="Proteomes" id="UP000092177"/>
    </source>
</evidence>
<comment type="caution">
    <text evidence="2">The sequence shown here is derived from an EMBL/GenBank/DDBJ whole genome shotgun (WGS) entry which is preliminary data.</text>
</comment>
<dbReference type="EMBL" id="LTAN01000010">
    <property type="protein sequence ID" value="OBR02988.1"/>
    <property type="molecule type" value="Genomic_DNA"/>
</dbReference>
<protein>
    <submittedName>
        <fullName evidence="2">Uncharacterized protein</fullName>
    </submittedName>
</protein>
<keyword evidence="3" id="KW-1185">Reference proteome</keyword>
<feature type="chain" id="PRO_5008601047" evidence="1">
    <location>
        <begin position="20"/>
        <end position="131"/>
    </location>
</feature>
<feature type="signal peptide" evidence="1">
    <location>
        <begin position="1"/>
        <end position="19"/>
    </location>
</feature>
<sequence length="131" mass="13509">MKSFQALAVLSCALGVVVGFSPSRRQASNSILGPINLGMPTSQIDSISISLITFSDEVIDISGISIFGNVNDGSVNCTAESDTGNDALVGPVPIPGEGSRQINLSLITFADEVIDFSNVAVFGDVNDVGCE</sequence>
<reference evidence="3" key="1">
    <citation type="journal article" date="2017" name="BMC Genomics">
        <title>Gapless genome assembly of Colletotrichum higginsianum reveals chromosome structure and association of transposable elements with secondary metabolite gene clusters.</title>
        <authorList>
            <person name="Dallery J.-F."/>
            <person name="Lapalu N."/>
            <person name="Zampounis A."/>
            <person name="Pigne S."/>
            <person name="Luyten I."/>
            <person name="Amselem J."/>
            <person name="Wittenberg A.H.J."/>
            <person name="Zhou S."/>
            <person name="de Queiroz M.V."/>
            <person name="Robin G.P."/>
            <person name="Auger A."/>
            <person name="Hainaut M."/>
            <person name="Henrissat B."/>
            <person name="Kim K.-T."/>
            <person name="Lee Y.-H."/>
            <person name="Lespinet O."/>
            <person name="Schwartz D.C."/>
            <person name="Thon M.R."/>
            <person name="O'Connell R.J."/>
        </authorList>
    </citation>
    <scope>NUCLEOTIDE SEQUENCE [LARGE SCALE GENOMIC DNA]</scope>
    <source>
        <strain evidence="3">IMI 349063</strain>
    </source>
</reference>
<accession>A0A1B7XTA1</accession>
<dbReference type="AlphaFoldDB" id="A0A1B7XTA1"/>
<dbReference type="Proteomes" id="UP000092177">
    <property type="component" value="Chromosome 10"/>
</dbReference>
<organism evidence="2 3">
    <name type="scientific">Colletotrichum higginsianum (strain IMI 349063)</name>
    <name type="common">Crucifer anthracnose fungus</name>
    <dbReference type="NCBI Taxonomy" id="759273"/>
    <lineage>
        <taxon>Eukaryota</taxon>
        <taxon>Fungi</taxon>
        <taxon>Dikarya</taxon>
        <taxon>Ascomycota</taxon>
        <taxon>Pezizomycotina</taxon>
        <taxon>Sordariomycetes</taxon>
        <taxon>Hypocreomycetidae</taxon>
        <taxon>Glomerellales</taxon>
        <taxon>Glomerellaceae</taxon>
        <taxon>Colletotrichum</taxon>
        <taxon>Colletotrichum destructivum species complex</taxon>
    </lineage>
</organism>
<dbReference type="OrthoDB" id="4847011at2759"/>
<dbReference type="VEuPathDB" id="FungiDB:CH63R_14214"/>
<evidence type="ECO:0000256" key="1">
    <source>
        <dbReference type="SAM" id="SignalP"/>
    </source>
</evidence>
<evidence type="ECO:0000313" key="2">
    <source>
        <dbReference type="EMBL" id="OBR02988.1"/>
    </source>
</evidence>
<proteinExistence type="predicted"/>
<keyword evidence="1" id="KW-0732">Signal</keyword>
<dbReference type="RefSeq" id="XP_018151506.1">
    <property type="nucleotide sequence ID" value="XM_018309188.1"/>
</dbReference>
<dbReference type="GeneID" id="28873295"/>